<evidence type="ECO:0000259" key="10">
    <source>
        <dbReference type="PROSITE" id="PS50263"/>
    </source>
</evidence>
<dbReference type="Pfam" id="PF00795">
    <property type="entry name" value="CN_hydrolase"/>
    <property type="match status" value="1"/>
</dbReference>
<dbReference type="CDD" id="cd00553">
    <property type="entry name" value="NAD_synthase"/>
    <property type="match status" value="1"/>
</dbReference>
<evidence type="ECO:0000256" key="3">
    <source>
        <dbReference type="ARBA" id="ARBA00022598"/>
    </source>
</evidence>
<dbReference type="InterPro" id="IPR003010">
    <property type="entry name" value="C-N_Hydrolase"/>
</dbReference>
<comment type="caution">
    <text evidence="7">Lacks conserved residue(s) required for the propagation of feature annotation.</text>
</comment>
<feature type="active site" description="Nucleophile; for glutaminase activity" evidence="7">
    <location>
        <position position="158"/>
    </location>
</feature>
<feature type="binding site" evidence="7">
    <location>
        <position position="424"/>
    </location>
    <ligand>
        <name>deamido-NAD(+)</name>
        <dbReference type="ChEBI" id="CHEBI:58437"/>
        <note>ligand shared between two neighboring subunits</note>
    </ligand>
</feature>
<evidence type="ECO:0000256" key="9">
    <source>
        <dbReference type="RuleBase" id="RU003811"/>
    </source>
</evidence>
<feature type="binding site" evidence="7">
    <location>
        <position position="184"/>
    </location>
    <ligand>
        <name>L-glutamine</name>
        <dbReference type="ChEBI" id="CHEBI:58359"/>
    </ligand>
</feature>
<feature type="active site" description="For glutaminase activity" evidence="7">
    <location>
        <position position="122"/>
    </location>
</feature>
<organism evidence="11 12">
    <name type="scientific">Pelagibius litoralis</name>
    <dbReference type="NCBI Taxonomy" id="374515"/>
    <lineage>
        <taxon>Bacteria</taxon>
        <taxon>Pseudomonadati</taxon>
        <taxon>Pseudomonadota</taxon>
        <taxon>Alphaproteobacteria</taxon>
        <taxon>Rhodospirillales</taxon>
        <taxon>Rhodovibrionaceae</taxon>
        <taxon>Pelagibius</taxon>
    </lineage>
</organism>
<feature type="binding site" evidence="7">
    <location>
        <position position="543"/>
    </location>
    <ligand>
        <name>deamido-NAD(+)</name>
        <dbReference type="ChEBI" id="CHEBI:58437"/>
        <note>ligand shared between two neighboring subunits</note>
    </ligand>
</feature>
<dbReference type="Gene3D" id="3.40.50.620">
    <property type="entry name" value="HUPs"/>
    <property type="match status" value="1"/>
</dbReference>
<evidence type="ECO:0000256" key="6">
    <source>
        <dbReference type="ARBA" id="ARBA00023027"/>
    </source>
</evidence>
<keyword evidence="12" id="KW-1185">Reference proteome</keyword>
<dbReference type="PIRSF" id="PIRSF006630">
    <property type="entry name" value="NADS_GAT"/>
    <property type="match status" value="1"/>
</dbReference>
<feature type="binding site" evidence="7">
    <location>
        <position position="128"/>
    </location>
    <ligand>
        <name>L-glutamine</name>
        <dbReference type="ChEBI" id="CHEBI:58359"/>
    </ligand>
</feature>
<keyword evidence="6 7" id="KW-0520">NAD</keyword>
<evidence type="ECO:0000256" key="2">
    <source>
        <dbReference type="ARBA" id="ARBA00007145"/>
    </source>
</evidence>
<dbReference type="GO" id="GO:0004359">
    <property type="term" value="F:glutaminase activity"/>
    <property type="evidence" value="ECO:0007669"/>
    <property type="project" value="InterPro"/>
</dbReference>
<dbReference type="GO" id="GO:0005737">
    <property type="term" value="C:cytoplasm"/>
    <property type="evidence" value="ECO:0007669"/>
    <property type="project" value="InterPro"/>
</dbReference>
<dbReference type="PANTHER" id="PTHR23090:SF9">
    <property type="entry name" value="GLUTAMINE-DEPENDENT NAD(+) SYNTHETASE"/>
    <property type="match status" value="1"/>
</dbReference>
<dbReference type="InterPro" id="IPR014729">
    <property type="entry name" value="Rossmann-like_a/b/a_fold"/>
</dbReference>
<dbReference type="GO" id="GO:0008795">
    <property type="term" value="F:NAD+ synthase activity"/>
    <property type="evidence" value="ECO:0007669"/>
    <property type="project" value="UniProtKB-UniRule"/>
</dbReference>
<dbReference type="PANTHER" id="PTHR23090">
    <property type="entry name" value="NH 3 /GLUTAMINE-DEPENDENT NAD + SYNTHETASE"/>
    <property type="match status" value="1"/>
</dbReference>
<evidence type="ECO:0000313" key="12">
    <source>
        <dbReference type="Proteomes" id="UP000761264"/>
    </source>
</evidence>
<keyword evidence="5 7" id="KW-0067">ATP-binding</keyword>
<evidence type="ECO:0000256" key="8">
    <source>
        <dbReference type="PIRNR" id="PIRNR006630"/>
    </source>
</evidence>
<dbReference type="NCBIfam" id="TIGR00552">
    <property type="entry name" value="nadE"/>
    <property type="match status" value="1"/>
</dbReference>
<feature type="active site" description="Proton acceptor; for glutaminase activity" evidence="7">
    <location>
        <position position="45"/>
    </location>
</feature>
<dbReference type="Proteomes" id="UP000761264">
    <property type="component" value="Unassembled WGS sequence"/>
</dbReference>
<feature type="domain" description="CN hydrolase" evidence="10">
    <location>
        <begin position="5"/>
        <end position="254"/>
    </location>
</feature>
<dbReference type="PROSITE" id="PS50263">
    <property type="entry name" value="CN_HYDROLASE"/>
    <property type="match status" value="1"/>
</dbReference>
<comment type="caution">
    <text evidence="11">The sequence shown here is derived from an EMBL/GenBank/DDBJ whole genome shotgun (WGS) entry which is preliminary data.</text>
</comment>
<evidence type="ECO:0000256" key="7">
    <source>
        <dbReference type="HAMAP-Rule" id="MF_02090"/>
    </source>
</evidence>
<proteinExistence type="inferred from homology"/>
<keyword evidence="3 7" id="KW-0436">Ligase</keyword>
<dbReference type="InterPro" id="IPR014445">
    <property type="entry name" value="Gln-dep_NAD_synthase"/>
</dbReference>
<dbReference type="Pfam" id="PF02540">
    <property type="entry name" value="NAD_synthase"/>
    <property type="match status" value="1"/>
</dbReference>
<dbReference type="NCBIfam" id="NF010588">
    <property type="entry name" value="PRK13981.1"/>
    <property type="match status" value="1"/>
</dbReference>
<accession>A0A967EYA3</accession>
<dbReference type="FunFam" id="3.40.50.620:FF:000106">
    <property type="entry name" value="Glutamine-dependent NAD(+) synthetase"/>
    <property type="match status" value="1"/>
</dbReference>
<name>A0A967EYA3_9PROT</name>
<gene>
    <name evidence="7" type="primary">nadE</name>
    <name evidence="11" type="ORF">HBA54_13645</name>
</gene>
<comment type="pathway">
    <text evidence="1 7 8">Cofactor biosynthesis; NAD(+) biosynthesis; NAD(+) from deamido-NAD(+) (L-Gln route): step 1/1.</text>
</comment>
<feature type="binding site" evidence="7">
    <location>
        <position position="419"/>
    </location>
    <ligand>
        <name>ATP</name>
        <dbReference type="ChEBI" id="CHEBI:30616"/>
    </ligand>
</feature>
<dbReference type="EMBL" id="JAAQPH010000009">
    <property type="protein sequence ID" value="NIA69640.1"/>
    <property type="molecule type" value="Genomic_DNA"/>
</dbReference>
<dbReference type="GO" id="GO:0005524">
    <property type="term" value="F:ATP binding"/>
    <property type="evidence" value="ECO:0007669"/>
    <property type="project" value="UniProtKB-UniRule"/>
</dbReference>
<dbReference type="InterPro" id="IPR022310">
    <property type="entry name" value="NAD/GMP_synthase"/>
</dbReference>
<dbReference type="HAMAP" id="MF_02090">
    <property type="entry name" value="NadE_glutamine_dep"/>
    <property type="match status" value="1"/>
</dbReference>
<dbReference type="SUPFAM" id="SSF52402">
    <property type="entry name" value="Adenine nucleotide alpha hydrolases-like"/>
    <property type="match status" value="1"/>
</dbReference>
<sequence>MADRLKIALAQINPTMGDIQGNLARLRAARAEAAAKGADLVVASEMVITGYPTEDLVLKPMFLDAAEAAIGELAKDTADGGPGMIVGGPSRPDPAAQPPLFGKVLNSAYVLDGGEIVTLRSKYDLPNYGVFDDKRVFGAGPLPGPVNYRGVRLGVMVCEDMWTPEVSECLEESGAEILVVINGSPYEMNKTEERVQLAVGRVSETGLPIIYVNQVGGQDELVFDGASFVLNGDNSMPIHLPAFVEAVAVSDWRRSDGAWHCEEGLREAPDSSLDGGPEAGMEPVYRALMLGLRDYVNKNRFPGVILGLSGGIDSALSAAIAVDALGPERVHSVMMPSPYTSQESLDDAAEAATLMGIKLDQVSIEPAMTAFGEMLTPMLNGYAPSTNSEDTTEENIQARSRGLTLMAISNKLGYMVLSTGNKSEVSVGYATLYGDMVGGYNVLKDVYKTLVFSLSRWRNQVLPPSALGPAGRVIPERIITKPPSAELKPDQKDEDSLPPYDVLDDILKALIEDEAGIDSIVAGGHDRDLVNRIWRMLELAEYKRRQACPGVKITRRAFGRDRRYPITNAFKGPA</sequence>
<comment type="catalytic activity">
    <reaction evidence="7 8">
        <text>deamido-NAD(+) + L-glutamine + ATP + H2O = L-glutamate + AMP + diphosphate + NAD(+) + H(+)</text>
        <dbReference type="Rhea" id="RHEA:24384"/>
        <dbReference type="ChEBI" id="CHEBI:15377"/>
        <dbReference type="ChEBI" id="CHEBI:15378"/>
        <dbReference type="ChEBI" id="CHEBI:29985"/>
        <dbReference type="ChEBI" id="CHEBI:30616"/>
        <dbReference type="ChEBI" id="CHEBI:33019"/>
        <dbReference type="ChEBI" id="CHEBI:57540"/>
        <dbReference type="ChEBI" id="CHEBI:58359"/>
        <dbReference type="ChEBI" id="CHEBI:58437"/>
        <dbReference type="ChEBI" id="CHEBI:456215"/>
        <dbReference type="EC" id="6.3.5.1"/>
    </reaction>
</comment>
<protein>
    <recommendedName>
        <fullName evidence="7 8">Glutamine-dependent NAD(+) synthetase</fullName>
        <ecNumber evidence="7 8">6.3.5.1</ecNumber>
    </recommendedName>
    <alternativeName>
        <fullName evidence="7 8">NAD(+) synthase [glutamine-hydrolyzing]</fullName>
    </alternativeName>
</protein>
<evidence type="ECO:0000313" key="11">
    <source>
        <dbReference type="EMBL" id="NIA69640.1"/>
    </source>
</evidence>
<dbReference type="EC" id="6.3.5.1" evidence="7 8"/>
<dbReference type="GO" id="GO:0003952">
    <property type="term" value="F:NAD+ synthase (glutamine-hydrolyzing) activity"/>
    <property type="evidence" value="ECO:0007669"/>
    <property type="project" value="UniProtKB-UniRule"/>
</dbReference>
<dbReference type="GO" id="GO:0009435">
    <property type="term" value="P:NAD+ biosynthetic process"/>
    <property type="evidence" value="ECO:0007669"/>
    <property type="project" value="UniProtKB-UniRule"/>
</dbReference>
<dbReference type="CDD" id="cd07570">
    <property type="entry name" value="GAT_Gln-NAD-synth"/>
    <property type="match status" value="1"/>
</dbReference>
<keyword evidence="4 7" id="KW-0547">Nucleotide-binding</keyword>
<feature type="binding site" evidence="7">
    <location>
        <begin position="307"/>
        <end position="314"/>
    </location>
    <ligand>
        <name>ATP</name>
        <dbReference type="ChEBI" id="CHEBI:30616"/>
    </ligand>
</feature>
<dbReference type="RefSeq" id="WP_167225426.1">
    <property type="nucleotide sequence ID" value="NZ_JAAQPH010000009.1"/>
</dbReference>
<feature type="binding site" evidence="7">
    <location>
        <position position="190"/>
    </location>
    <ligand>
        <name>L-glutamine</name>
        <dbReference type="ChEBI" id="CHEBI:58359"/>
    </ligand>
</feature>
<dbReference type="InterPro" id="IPR003694">
    <property type="entry name" value="NAD_synthase"/>
</dbReference>
<dbReference type="Gene3D" id="3.60.110.10">
    <property type="entry name" value="Carbon-nitrogen hydrolase"/>
    <property type="match status" value="1"/>
</dbReference>
<comment type="similarity">
    <text evidence="2 7 8">In the C-terminal section; belongs to the NAD synthetase family.</text>
</comment>
<dbReference type="InterPro" id="IPR036526">
    <property type="entry name" value="C-N_Hydrolase_sf"/>
</dbReference>
<evidence type="ECO:0000256" key="5">
    <source>
        <dbReference type="ARBA" id="ARBA00022840"/>
    </source>
</evidence>
<evidence type="ECO:0000256" key="4">
    <source>
        <dbReference type="ARBA" id="ARBA00022741"/>
    </source>
</evidence>
<comment type="similarity">
    <text evidence="9">Belongs to the NAD synthetase family.</text>
</comment>
<dbReference type="SUPFAM" id="SSF56317">
    <property type="entry name" value="Carbon-nitrogen hydrolase"/>
    <property type="match status" value="1"/>
</dbReference>
<reference evidence="11" key="1">
    <citation type="submission" date="2020-03" db="EMBL/GenBank/DDBJ databases">
        <title>Genome of Pelagibius litoralis DSM 21314T.</title>
        <authorList>
            <person name="Wang G."/>
        </authorList>
    </citation>
    <scope>NUCLEOTIDE SEQUENCE</scope>
    <source>
        <strain evidence="11">DSM 21314</strain>
    </source>
</reference>
<feature type="binding site" evidence="7">
    <location>
        <position position="395"/>
    </location>
    <ligand>
        <name>deamido-NAD(+)</name>
        <dbReference type="ChEBI" id="CHEBI:58437"/>
        <note>ligand shared between two neighboring subunits</note>
    </ligand>
</feature>
<evidence type="ECO:0000256" key="1">
    <source>
        <dbReference type="ARBA" id="ARBA00005188"/>
    </source>
</evidence>
<comment type="function">
    <text evidence="7">Catalyzes the ATP-dependent amidation of deamido-NAD to form NAD. Uses L-glutamine as a nitrogen source.</text>
</comment>
<dbReference type="AlphaFoldDB" id="A0A967EYA3"/>